<proteinExistence type="predicted"/>
<evidence type="ECO:0000313" key="1">
    <source>
        <dbReference type="Proteomes" id="UP000887572"/>
    </source>
</evidence>
<evidence type="ECO:0000313" key="2">
    <source>
        <dbReference type="WBParaSite" id="Gr19_v10_g12759.t1"/>
    </source>
</evidence>
<dbReference type="AlphaFoldDB" id="A0A914H0B0"/>
<protein>
    <submittedName>
        <fullName evidence="2">Uncharacterized protein</fullName>
    </submittedName>
</protein>
<accession>A0A914H0B0</accession>
<keyword evidence="1" id="KW-1185">Reference proteome</keyword>
<organism evidence="1 2">
    <name type="scientific">Globodera rostochiensis</name>
    <name type="common">Golden nematode worm</name>
    <name type="synonym">Heterodera rostochiensis</name>
    <dbReference type="NCBI Taxonomy" id="31243"/>
    <lineage>
        <taxon>Eukaryota</taxon>
        <taxon>Metazoa</taxon>
        <taxon>Ecdysozoa</taxon>
        <taxon>Nematoda</taxon>
        <taxon>Chromadorea</taxon>
        <taxon>Rhabditida</taxon>
        <taxon>Tylenchina</taxon>
        <taxon>Tylenchomorpha</taxon>
        <taxon>Tylenchoidea</taxon>
        <taxon>Heteroderidae</taxon>
        <taxon>Heteroderinae</taxon>
        <taxon>Globodera</taxon>
    </lineage>
</organism>
<name>A0A914H0B0_GLORO</name>
<sequence>MIIDFFKINHSKPAADNCKQKTTVHRTPARINLAVDENFVRREWMDSNWNFSIRTTRSISSYVFGFV</sequence>
<dbReference type="Proteomes" id="UP000887572">
    <property type="component" value="Unplaced"/>
</dbReference>
<reference evidence="2" key="1">
    <citation type="submission" date="2022-11" db="UniProtKB">
        <authorList>
            <consortium name="WormBaseParasite"/>
        </authorList>
    </citation>
    <scope>IDENTIFICATION</scope>
</reference>
<dbReference type="WBParaSite" id="Gr19_v10_g12759.t1">
    <property type="protein sequence ID" value="Gr19_v10_g12759.t1"/>
    <property type="gene ID" value="Gr19_v10_g12759"/>
</dbReference>